<dbReference type="AlphaFoldDB" id="A0AAD9KCW7"/>
<organism evidence="2 3">
    <name type="scientific">Ridgeia piscesae</name>
    <name type="common">Tubeworm</name>
    <dbReference type="NCBI Taxonomy" id="27915"/>
    <lineage>
        <taxon>Eukaryota</taxon>
        <taxon>Metazoa</taxon>
        <taxon>Spiralia</taxon>
        <taxon>Lophotrochozoa</taxon>
        <taxon>Annelida</taxon>
        <taxon>Polychaeta</taxon>
        <taxon>Sedentaria</taxon>
        <taxon>Canalipalpata</taxon>
        <taxon>Sabellida</taxon>
        <taxon>Siboglinidae</taxon>
        <taxon>Ridgeia</taxon>
    </lineage>
</organism>
<evidence type="ECO:0000313" key="3">
    <source>
        <dbReference type="Proteomes" id="UP001209878"/>
    </source>
</evidence>
<keyword evidence="1" id="KW-1133">Transmembrane helix</keyword>
<protein>
    <submittedName>
        <fullName evidence="2">Uncharacterized protein</fullName>
    </submittedName>
</protein>
<dbReference type="Proteomes" id="UP001209878">
    <property type="component" value="Unassembled WGS sequence"/>
</dbReference>
<keyword evidence="3" id="KW-1185">Reference proteome</keyword>
<accession>A0AAD9KCW7</accession>
<sequence>MAAYSAADKAVQTLPASETAIQRALQAQTDTLRQELDDAKYGVSGVVCMMGVACGLALQHSYLSMQDKLASTEATVRNQTRKMKYYRGLLHDAGLMPTNPVRSHSDSSLMSPSLSLPLNVSRSCSQCSLDQRSMQASTSRPCQREEEGGILATSPSLLIARSSSSDALLQLSDIETIEVNGTDKLNMQSNDDIVGSPLGVASKLDTDIHNFERVLTETVVSQV</sequence>
<dbReference type="EMBL" id="JAODUO010001207">
    <property type="protein sequence ID" value="KAK2169006.1"/>
    <property type="molecule type" value="Genomic_DNA"/>
</dbReference>
<proteinExistence type="predicted"/>
<keyword evidence="1" id="KW-0812">Transmembrane</keyword>
<evidence type="ECO:0000313" key="2">
    <source>
        <dbReference type="EMBL" id="KAK2169006.1"/>
    </source>
</evidence>
<name>A0AAD9KCW7_RIDPI</name>
<feature type="transmembrane region" description="Helical" evidence="1">
    <location>
        <begin position="41"/>
        <end position="58"/>
    </location>
</feature>
<evidence type="ECO:0000256" key="1">
    <source>
        <dbReference type="SAM" id="Phobius"/>
    </source>
</evidence>
<gene>
    <name evidence="2" type="ORF">NP493_1208g01003</name>
</gene>
<comment type="caution">
    <text evidence="2">The sequence shown here is derived from an EMBL/GenBank/DDBJ whole genome shotgun (WGS) entry which is preliminary data.</text>
</comment>
<keyword evidence="1" id="KW-0472">Membrane</keyword>
<reference evidence="2" key="1">
    <citation type="journal article" date="2023" name="Mol. Biol. Evol.">
        <title>Third-Generation Sequencing Reveals the Adaptive Role of the Epigenome in Three Deep-Sea Polychaetes.</title>
        <authorList>
            <person name="Perez M."/>
            <person name="Aroh O."/>
            <person name="Sun Y."/>
            <person name="Lan Y."/>
            <person name="Juniper S.K."/>
            <person name="Young C.R."/>
            <person name="Angers B."/>
            <person name="Qian P.Y."/>
        </authorList>
    </citation>
    <scope>NUCLEOTIDE SEQUENCE</scope>
    <source>
        <strain evidence="2">R07B-5</strain>
    </source>
</reference>